<feature type="domain" description="ABC transporter" evidence="8">
    <location>
        <begin position="333"/>
        <end position="565"/>
    </location>
</feature>
<evidence type="ECO:0000256" key="5">
    <source>
        <dbReference type="ARBA" id="ARBA00022989"/>
    </source>
</evidence>
<evidence type="ECO:0000256" key="7">
    <source>
        <dbReference type="SAM" id="Phobius"/>
    </source>
</evidence>
<comment type="caution">
    <text evidence="10">The sequence shown here is derived from an EMBL/GenBank/DDBJ whole genome shotgun (WGS) entry which is preliminary data.</text>
</comment>
<dbReference type="SMART" id="SM00382">
    <property type="entry name" value="AAA"/>
    <property type="match status" value="1"/>
</dbReference>
<dbReference type="GO" id="GO:0005886">
    <property type="term" value="C:plasma membrane"/>
    <property type="evidence" value="ECO:0007669"/>
    <property type="project" value="UniProtKB-SubCell"/>
</dbReference>
<dbReference type="Gene3D" id="3.40.50.300">
    <property type="entry name" value="P-loop containing nucleotide triphosphate hydrolases"/>
    <property type="match status" value="1"/>
</dbReference>
<evidence type="ECO:0000259" key="9">
    <source>
        <dbReference type="PROSITE" id="PS50929"/>
    </source>
</evidence>
<organism evidence="10 11">
    <name type="scientific">Alloiococcus otitis ATCC 51267</name>
    <dbReference type="NCBI Taxonomy" id="883081"/>
    <lineage>
        <taxon>Bacteria</taxon>
        <taxon>Bacillati</taxon>
        <taxon>Bacillota</taxon>
        <taxon>Bacilli</taxon>
        <taxon>Lactobacillales</taxon>
        <taxon>Carnobacteriaceae</taxon>
        <taxon>Alloiococcus</taxon>
    </lineage>
</organism>
<dbReference type="PANTHER" id="PTHR24221">
    <property type="entry name" value="ATP-BINDING CASSETTE SUB-FAMILY B"/>
    <property type="match status" value="1"/>
</dbReference>
<keyword evidence="11" id="KW-1185">Reference proteome</keyword>
<dbReference type="EMBL" id="AGXA01000007">
    <property type="protein sequence ID" value="EKU93981.1"/>
    <property type="molecule type" value="Genomic_DNA"/>
</dbReference>
<name>K9EDQ0_9LACT</name>
<keyword evidence="4" id="KW-0067">ATP-binding</keyword>
<dbReference type="Proteomes" id="UP000009875">
    <property type="component" value="Unassembled WGS sequence"/>
</dbReference>
<dbReference type="GO" id="GO:0034040">
    <property type="term" value="F:ATPase-coupled lipid transmembrane transporter activity"/>
    <property type="evidence" value="ECO:0007669"/>
    <property type="project" value="TreeGrafter"/>
</dbReference>
<feature type="transmembrane region" description="Helical" evidence="7">
    <location>
        <begin position="132"/>
        <end position="152"/>
    </location>
</feature>
<dbReference type="SUPFAM" id="SSF52540">
    <property type="entry name" value="P-loop containing nucleoside triphosphate hydrolases"/>
    <property type="match status" value="1"/>
</dbReference>
<dbReference type="Pfam" id="PF00005">
    <property type="entry name" value="ABC_tran"/>
    <property type="match status" value="1"/>
</dbReference>
<dbReference type="InterPro" id="IPR017871">
    <property type="entry name" value="ABC_transporter-like_CS"/>
</dbReference>
<feature type="transmembrane region" description="Helical" evidence="7">
    <location>
        <begin position="243"/>
        <end position="264"/>
    </location>
</feature>
<dbReference type="InterPro" id="IPR003439">
    <property type="entry name" value="ABC_transporter-like_ATP-bd"/>
</dbReference>
<dbReference type="eggNOG" id="COG1132">
    <property type="taxonomic scope" value="Bacteria"/>
</dbReference>
<dbReference type="OrthoDB" id="95687at2"/>
<feature type="transmembrane region" description="Helical" evidence="7">
    <location>
        <begin position="51"/>
        <end position="76"/>
    </location>
</feature>
<dbReference type="PROSITE" id="PS50893">
    <property type="entry name" value="ABC_TRANSPORTER_2"/>
    <property type="match status" value="1"/>
</dbReference>
<proteinExistence type="predicted"/>
<dbReference type="InterPro" id="IPR003593">
    <property type="entry name" value="AAA+_ATPase"/>
</dbReference>
<reference evidence="10 11" key="1">
    <citation type="submission" date="2012-09" db="EMBL/GenBank/DDBJ databases">
        <title>The Genome Sequence of Alloiococcus otitis ATCC 51267.</title>
        <authorList>
            <consortium name="The Broad Institute Genome Sequencing Platform"/>
            <person name="Earl A."/>
            <person name="Ward D."/>
            <person name="Feldgarden M."/>
            <person name="Gevers D."/>
            <person name="Huys G."/>
            <person name="Walker B."/>
            <person name="Young S.K."/>
            <person name="Zeng Q."/>
            <person name="Gargeya S."/>
            <person name="Fitzgerald M."/>
            <person name="Haas B."/>
            <person name="Abouelleil A."/>
            <person name="Alvarado L."/>
            <person name="Arachchi H.M."/>
            <person name="Berlin A.M."/>
            <person name="Chapman S.B."/>
            <person name="Goldberg J."/>
            <person name="Griggs A."/>
            <person name="Gujja S."/>
            <person name="Hansen M."/>
            <person name="Howarth C."/>
            <person name="Imamovic A."/>
            <person name="Larimer J."/>
            <person name="McCowen C."/>
            <person name="Montmayeur A."/>
            <person name="Murphy C."/>
            <person name="Neiman D."/>
            <person name="Pearson M."/>
            <person name="Priest M."/>
            <person name="Roberts A."/>
            <person name="Saif S."/>
            <person name="Shea T."/>
            <person name="Sisk P."/>
            <person name="Sykes S."/>
            <person name="Wortman J."/>
            <person name="Nusbaum C."/>
            <person name="Birren B."/>
        </authorList>
    </citation>
    <scope>NUCLEOTIDE SEQUENCE [LARGE SCALE GENOMIC DNA]</scope>
    <source>
        <strain evidence="10 11">ATCC 51267</strain>
    </source>
</reference>
<keyword evidence="2 7" id="KW-0812">Transmembrane</keyword>
<evidence type="ECO:0008006" key="12">
    <source>
        <dbReference type="Google" id="ProtNLM"/>
    </source>
</evidence>
<keyword evidence="6 7" id="KW-0472">Membrane</keyword>
<dbReference type="GO" id="GO:0140359">
    <property type="term" value="F:ABC-type transporter activity"/>
    <property type="evidence" value="ECO:0007669"/>
    <property type="project" value="InterPro"/>
</dbReference>
<sequence>MVHNYTKEFFRNNKINVLFTVLVYITNAGVNIGVSWYIQIIMDLMAGDSNYSFVMVVQLVFILFLILIISSTTSYFTYPLFLQRAMVQYKEKAFKQLLKKNISSFANESTATYISAYTNDAISIEDNYLKTIFELIQMVIMFFGSLALMLAYSGRLTLVAVLLSVLPLLASILTGNTLARKEENVSNQNEKYVASIKDVLSGFSIVKSFQAEREIGHLFNANIARLEDAKYSRNQAMVFIQSIGNLAQIIAQLGVMLAGAWMVLNQLAGLTPGMVMAFTNLMNFVMQPLALIPQLLAQRKAGQALIKKLAKNLDHHVSDEGLDLGVVTNPPDLRLDQVNYAYEEGKLALKNISYKFESKKSYAIVGGSGSGKSTLLNLLMINDSDYNGNIYIGKDNIKDILKSSLYSFLTQIQQNVFIFNASLRENITMFKSFPNQQVERVIEMSGLSQLIQERGDDFLAGENGNKLSGGEKQRIAIARALLKDSQVLLVDEATSALDNQTAQQINKVILDLKEITRIVVTHRLDSNILRQYDEILVLKDGELIEHGKFDDLMADKQYFYSLYMVAN</sequence>
<dbReference type="Pfam" id="PF00664">
    <property type="entry name" value="ABC_membrane"/>
    <property type="match status" value="1"/>
</dbReference>
<dbReference type="RefSeq" id="WP_003776950.1">
    <property type="nucleotide sequence ID" value="NZ_JH992957.1"/>
</dbReference>
<feature type="domain" description="ABC transmembrane type-1" evidence="9">
    <location>
        <begin position="18"/>
        <end position="301"/>
    </location>
</feature>
<evidence type="ECO:0000259" key="8">
    <source>
        <dbReference type="PROSITE" id="PS50893"/>
    </source>
</evidence>
<dbReference type="STRING" id="883081.HMPREF9698_00461"/>
<dbReference type="SUPFAM" id="SSF90123">
    <property type="entry name" value="ABC transporter transmembrane region"/>
    <property type="match status" value="1"/>
</dbReference>
<comment type="subcellular location">
    <subcellularLocation>
        <location evidence="1">Cell membrane</location>
        <topology evidence="1">Multi-pass membrane protein</topology>
    </subcellularLocation>
</comment>
<dbReference type="Gene3D" id="1.20.1560.10">
    <property type="entry name" value="ABC transporter type 1, transmembrane domain"/>
    <property type="match status" value="1"/>
</dbReference>
<dbReference type="CDD" id="cd03228">
    <property type="entry name" value="ABCC_MRP_Like"/>
    <property type="match status" value="1"/>
</dbReference>
<dbReference type="AlphaFoldDB" id="K9EDQ0"/>
<evidence type="ECO:0000313" key="10">
    <source>
        <dbReference type="EMBL" id="EKU93981.1"/>
    </source>
</evidence>
<keyword evidence="5 7" id="KW-1133">Transmembrane helix</keyword>
<accession>K9EDQ0</accession>
<dbReference type="GO" id="GO:0016887">
    <property type="term" value="F:ATP hydrolysis activity"/>
    <property type="evidence" value="ECO:0007669"/>
    <property type="project" value="InterPro"/>
</dbReference>
<dbReference type="InterPro" id="IPR011527">
    <property type="entry name" value="ABC1_TM_dom"/>
</dbReference>
<dbReference type="PROSITE" id="PS50929">
    <property type="entry name" value="ABC_TM1F"/>
    <property type="match status" value="1"/>
</dbReference>
<feature type="transmembrane region" description="Helical" evidence="7">
    <location>
        <begin position="158"/>
        <end position="179"/>
    </location>
</feature>
<evidence type="ECO:0000256" key="1">
    <source>
        <dbReference type="ARBA" id="ARBA00004651"/>
    </source>
</evidence>
<evidence type="ECO:0000256" key="4">
    <source>
        <dbReference type="ARBA" id="ARBA00022840"/>
    </source>
</evidence>
<dbReference type="PROSITE" id="PS00211">
    <property type="entry name" value="ABC_TRANSPORTER_1"/>
    <property type="match status" value="1"/>
</dbReference>
<evidence type="ECO:0000256" key="2">
    <source>
        <dbReference type="ARBA" id="ARBA00022692"/>
    </source>
</evidence>
<dbReference type="PANTHER" id="PTHR24221:SF654">
    <property type="entry name" value="ATP-BINDING CASSETTE SUB-FAMILY B MEMBER 6"/>
    <property type="match status" value="1"/>
</dbReference>
<gene>
    <name evidence="10" type="ORF">HMPREF9698_00461</name>
</gene>
<dbReference type="CDD" id="cd07346">
    <property type="entry name" value="ABC_6TM_exporters"/>
    <property type="match status" value="1"/>
</dbReference>
<dbReference type="GO" id="GO:0005524">
    <property type="term" value="F:ATP binding"/>
    <property type="evidence" value="ECO:0007669"/>
    <property type="project" value="UniProtKB-KW"/>
</dbReference>
<dbReference type="InterPro" id="IPR036640">
    <property type="entry name" value="ABC1_TM_sf"/>
</dbReference>
<protein>
    <recommendedName>
        <fullName evidence="12">ABC transporter ATP-binding protein</fullName>
    </recommendedName>
</protein>
<evidence type="ECO:0000313" key="11">
    <source>
        <dbReference type="Proteomes" id="UP000009875"/>
    </source>
</evidence>
<dbReference type="HOGENOM" id="CLU_000604_84_3_9"/>
<dbReference type="InterPro" id="IPR039421">
    <property type="entry name" value="Type_1_exporter"/>
</dbReference>
<evidence type="ECO:0000256" key="6">
    <source>
        <dbReference type="ARBA" id="ARBA00023136"/>
    </source>
</evidence>
<keyword evidence="3" id="KW-0547">Nucleotide-binding</keyword>
<feature type="transmembrane region" description="Helical" evidence="7">
    <location>
        <begin position="17"/>
        <end position="39"/>
    </location>
</feature>
<evidence type="ECO:0000256" key="3">
    <source>
        <dbReference type="ARBA" id="ARBA00022741"/>
    </source>
</evidence>
<dbReference type="InterPro" id="IPR027417">
    <property type="entry name" value="P-loop_NTPase"/>
</dbReference>